<keyword evidence="4" id="KW-1185">Reference proteome</keyword>
<evidence type="ECO:0000256" key="1">
    <source>
        <dbReference type="SAM" id="MobiDB-lite"/>
    </source>
</evidence>
<protein>
    <submittedName>
        <fullName evidence="3">Dienelactone hydrolase family protein</fullName>
    </submittedName>
</protein>
<dbReference type="PANTHER" id="PTHR46623">
    <property type="entry name" value="CARBOXYMETHYLENEBUTENOLIDASE-RELATED"/>
    <property type="match status" value="1"/>
</dbReference>
<dbReference type="InterPro" id="IPR051049">
    <property type="entry name" value="Dienelactone_hydrolase-like"/>
</dbReference>
<keyword evidence="3" id="KW-0378">Hydrolase</keyword>
<accession>A0ABX8XSF6</accession>
<evidence type="ECO:0000313" key="4">
    <source>
        <dbReference type="Proteomes" id="UP000827138"/>
    </source>
</evidence>
<organism evidence="3 4">
    <name type="scientific">Streptomyces akebiae</name>
    <dbReference type="NCBI Taxonomy" id="2865673"/>
    <lineage>
        <taxon>Bacteria</taxon>
        <taxon>Bacillati</taxon>
        <taxon>Actinomycetota</taxon>
        <taxon>Actinomycetes</taxon>
        <taxon>Kitasatosporales</taxon>
        <taxon>Streptomycetaceae</taxon>
        <taxon>Streptomyces</taxon>
    </lineage>
</organism>
<reference evidence="3 4" key="1">
    <citation type="submission" date="2021-08" db="EMBL/GenBank/DDBJ databases">
        <authorList>
            <person name="Ping M."/>
        </authorList>
    </citation>
    <scope>NUCLEOTIDE SEQUENCE [LARGE SCALE GENOMIC DNA]</scope>
    <source>
        <strain evidence="3 4">MG28</strain>
    </source>
</reference>
<dbReference type="EMBL" id="CP080647">
    <property type="protein sequence ID" value="QYX78695.1"/>
    <property type="molecule type" value="Genomic_DNA"/>
</dbReference>
<dbReference type="InterPro" id="IPR029058">
    <property type="entry name" value="AB_hydrolase_fold"/>
</dbReference>
<dbReference type="PANTHER" id="PTHR46623:SF10">
    <property type="entry name" value="CARBOXYMETHYLENEBUTENOLIDASE HOMOLOG"/>
    <property type="match status" value="1"/>
</dbReference>
<gene>
    <name evidence="3" type="ORF">K1J60_21105</name>
</gene>
<proteinExistence type="predicted"/>
<evidence type="ECO:0000259" key="2">
    <source>
        <dbReference type="Pfam" id="PF01738"/>
    </source>
</evidence>
<name>A0ABX8XSF6_9ACTN</name>
<evidence type="ECO:0000313" key="3">
    <source>
        <dbReference type="EMBL" id="QYX78695.1"/>
    </source>
</evidence>
<dbReference type="Gene3D" id="3.40.50.1820">
    <property type="entry name" value="alpha/beta hydrolase"/>
    <property type="match status" value="1"/>
</dbReference>
<feature type="region of interest" description="Disordered" evidence="1">
    <location>
        <begin position="1"/>
        <end position="38"/>
    </location>
</feature>
<dbReference type="Proteomes" id="UP000827138">
    <property type="component" value="Chromosome"/>
</dbReference>
<sequence length="273" mass="28712">MTASSPSTPPTPGHTSPTPLNSARSVRSHPTEIPTPDGIVDAHVFHPAGGGPHPAVLLYMDAFGVRPHLKGMAERLAAAGYVVLLPNVMYRAGRAPLVELPAFIDPGARPEIIERIRPAMRGLTPEASMRDAGVYLDWLSASPLTNGGPVGITGYCVGAGLALRTAGTYPERVAAAAGFHGAYLATDAPDSPHLLADRITAELYFGHADNDSTNPADQIDRLAKSLTAAGVRHHGEVYAGAHHGFTQADTAMHSPEATERHWTALLDLLARAL</sequence>
<dbReference type="InterPro" id="IPR002925">
    <property type="entry name" value="Dienelactn_hydro"/>
</dbReference>
<dbReference type="SUPFAM" id="SSF53474">
    <property type="entry name" value="alpha/beta-Hydrolases"/>
    <property type="match status" value="1"/>
</dbReference>
<dbReference type="Pfam" id="PF01738">
    <property type="entry name" value="DLH"/>
    <property type="match status" value="1"/>
</dbReference>
<dbReference type="GO" id="GO:0016787">
    <property type="term" value="F:hydrolase activity"/>
    <property type="evidence" value="ECO:0007669"/>
    <property type="project" value="UniProtKB-KW"/>
</dbReference>
<dbReference type="RefSeq" id="WP_220647564.1">
    <property type="nucleotide sequence ID" value="NZ_CP080647.1"/>
</dbReference>
<feature type="domain" description="Dienelactone hydrolase" evidence="2">
    <location>
        <begin position="41"/>
        <end position="272"/>
    </location>
</feature>